<protein>
    <submittedName>
        <fullName evidence="2">Uncharacterized protein</fullName>
    </submittedName>
</protein>
<organism evidence="2 3">
    <name type="scientific">Kwoniella shivajii</name>
    <dbReference type="NCBI Taxonomy" id="564305"/>
    <lineage>
        <taxon>Eukaryota</taxon>
        <taxon>Fungi</taxon>
        <taxon>Dikarya</taxon>
        <taxon>Basidiomycota</taxon>
        <taxon>Agaricomycotina</taxon>
        <taxon>Tremellomycetes</taxon>
        <taxon>Tremellales</taxon>
        <taxon>Cryptococcaceae</taxon>
        <taxon>Kwoniella</taxon>
    </lineage>
</organism>
<proteinExistence type="predicted"/>
<keyword evidence="1" id="KW-1133">Transmembrane helix</keyword>
<dbReference type="InterPro" id="IPR021838">
    <property type="entry name" value="DUF3431"/>
</dbReference>
<reference evidence="2 3" key="1">
    <citation type="submission" date="2024-01" db="EMBL/GenBank/DDBJ databases">
        <title>Comparative genomics of Cryptococcus and Kwoniella reveals pathogenesis evolution and contrasting modes of karyotype evolution via chromosome fusion or intercentromeric recombination.</title>
        <authorList>
            <person name="Coelho M.A."/>
            <person name="David-Palma M."/>
            <person name="Shea T."/>
            <person name="Bowers K."/>
            <person name="McGinley-Smith S."/>
            <person name="Mohammad A.W."/>
            <person name="Gnirke A."/>
            <person name="Yurkov A.M."/>
            <person name="Nowrousian M."/>
            <person name="Sun S."/>
            <person name="Cuomo C.A."/>
            <person name="Heitman J."/>
        </authorList>
    </citation>
    <scope>NUCLEOTIDE SEQUENCE [LARGE SCALE GENOMIC DNA]</scope>
    <source>
        <strain evidence="2">CBS 11374</strain>
    </source>
</reference>
<keyword evidence="1" id="KW-0472">Membrane</keyword>
<dbReference type="Proteomes" id="UP001329825">
    <property type="component" value="Chromosome 7"/>
</dbReference>
<name>A0ABZ1D405_9TREE</name>
<dbReference type="PANTHER" id="PTHR37490">
    <property type="entry name" value="EXPRESSED PROTEIN"/>
    <property type="match status" value="1"/>
</dbReference>
<dbReference type="Pfam" id="PF11913">
    <property type="entry name" value="DUF3431"/>
    <property type="match status" value="1"/>
</dbReference>
<evidence type="ECO:0000313" key="2">
    <source>
        <dbReference type="EMBL" id="WRT68769.1"/>
    </source>
</evidence>
<keyword evidence="3" id="KW-1185">Reference proteome</keyword>
<accession>A0ABZ1D405</accession>
<dbReference type="PANTHER" id="PTHR37490:SF1">
    <property type="entry name" value="GLYCOSYLTRANSFERASE 2-LIKE DOMAIN-CONTAINING PROTEIN"/>
    <property type="match status" value="1"/>
</dbReference>
<dbReference type="GeneID" id="87957879"/>
<dbReference type="RefSeq" id="XP_062793508.1">
    <property type="nucleotide sequence ID" value="XM_062937457.1"/>
</dbReference>
<evidence type="ECO:0000256" key="1">
    <source>
        <dbReference type="SAM" id="Phobius"/>
    </source>
</evidence>
<gene>
    <name evidence="2" type="ORF">IL334_005749</name>
</gene>
<evidence type="ECO:0000313" key="3">
    <source>
        <dbReference type="Proteomes" id="UP001329825"/>
    </source>
</evidence>
<sequence length="320" mass="36542">MGFAESIPPPVKDNFNKIWTSPKKRSAALVVIICVILLITHTFVGSYNFILPSSVAANADSLRNGDWRSISDVDIVISHFNEDVNIMRESIKSVTSVLDRLSTKKSRRVIIYSKGETDDDTMKEMLDMSDEVVKIENVGREGETYLSHIVRNYENPVTNLAQHTIFMQPHVAWDWLFLPRLEKSFQPNTGFLSFGVYISHICGNDTHGQVHPRMADIYSMFRQDFCPPESVLGTWAGQFIVSRQRILENSLKSYVNLRDKFHEPSDHWIWKEGWWNNEPTNPTLGHALERSWPMIFGCTDPSLEKSCEEAVPGTSCQCLD</sequence>
<dbReference type="EMBL" id="CP141887">
    <property type="protein sequence ID" value="WRT68769.1"/>
    <property type="molecule type" value="Genomic_DNA"/>
</dbReference>
<keyword evidence="1" id="KW-0812">Transmembrane</keyword>
<feature type="transmembrane region" description="Helical" evidence="1">
    <location>
        <begin position="27"/>
        <end position="50"/>
    </location>
</feature>